<feature type="region of interest" description="Disordered" evidence="1">
    <location>
        <begin position="519"/>
        <end position="544"/>
    </location>
</feature>
<dbReference type="OrthoDB" id="667225at2759"/>
<evidence type="ECO:0000313" key="3">
    <source>
        <dbReference type="EMBL" id="RLN17425.1"/>
    </source>
</evidence>
<feature type="domain" description="F-box" evidence="2">
    <location>
        <begin position="1"/>
        <end position="47"/>
    </location>
</feature>
<dbReference type="InterPro" id="IPR036047">
    <property type="entry name" value="F-box-like_dom_sf"/>
</dbReference>
<keyword evidence="4" id="KW-1185">Reference proteome</keyword>
<dbReference type="PANTHER" id="PTHR32133">
    <property type="entry name" value="OS07G0120400 PROTEIN"/>
    <property type="match status" value="1"/>
</dbReference>
<proteinExistence type="predicted"/>
<dbReference type="InterPro" id="IPR056594">
    <property type="entry name" value="AT5G49610-like_b-prop"/>
</dbReference>
<accession>A0A3L6S8T5</accession>
<dbReference type="PROSITE" id="PS50181">
    <property type="entry name" value="FBOX"/>
    <property type="match status" value="1"/>
</dbReference>
<evidence type="ECO:0000256" key="1">
    <source>
        <dbReference type="SAM" id="MobiDB-lite"/>
    </source>
</evidence>
<reference evidence="4" key="1">
    <citation type="journal article" date="2019" name="Nat. Commun.">
        <title>The genome of broomcorn millet.</title>
        <authorList>
            <person name="Zou C."/>
            <person name="Miki D."/>
            <person name="Li D."/>
            <person name="Tang Q."/>
            <person name="Xiao L."/>
            <person name="Rajput S."/>
            <person name="Deng P."/>
            <person name="Jia W."/>
            <person name="Huang R."/>
            <person name="Zhang M."/>
            <person name="Sun Y."/>
            <person name="Hu J."/>
            <person name="Fu X."/>
            <person name="Schnable P.S."/>
            <person name="Li F."/>
            <person name="Zhang H."/>
            <person name="Feng B."/>
            <person name="Zhu X."/>
            <person name="Liu R."/>
            <person name="Schnable J.C."/>
            <person name="Zhu J.-K."/>
            <person name="Zhang H."/>
        </authorList>
    </citation>
    <scope>NUCLEOTIDE SEQUENCE [LARGE SCALE GENOMIC DNA]</scope>
</reference>
<gene>
    <name evidence="3" type="ORF">C2845_PM02G37090</name>
</gene>
<dbReference type="EMBL" id="PQIB02000005">
    <property type="protein sequence ID" value="RLN17425.1"/>
    <property type="molecule type" value="Genomic_DNA"/>
</dbReference>
<evidence type="ECO:0000313" key="4">
    <source>
        <dbReference type="Proteomes" id="UP000275267"/>
    </source>
</evidence>
<comment type="caution">
    <text evidence="3">The sequence shown here is derived from an EMBL/GenBank/DDBJ whole genome shotgun (WGS) entry which is preliminary data.</text>
</comment>
<dbReference type="Proteomes" id="UP000275267">
    <property type="component" value="Unassembled WGS sequence"/>
</dbReference>
<dbReference type="Pfam" id="PF00646">
    <property type="entry name" value="F-box"/>
    <property type="match status" value="1"/>
</dbReference>
<dbReference type="PANTHER" id="PTHR32133:SF327">
    <property type="entry name" value="F-BOX DOMAIN-CONTAINING PROTEIN"/>
    <property type="match status" value="1"/>
</dbReference>
<dbReference type="InterPro" id="IPR011047">
    <property type="entry name" value="Quinoprotein_ADH-like_sf"/>
</dbReference>
<dbReference type="AlphaFoldDB" id="A0A3L6S8T5"/>
<dbReference type="SUPFAM" id="SSF50998">
    <property type="entry name" value="Quinoprotein alcohol dehydrogenase-like"/>
    <property type="match status" value="1"/>
</dbReference>
<dbReference type="SMART" id="SM00256">
    <property type="entry name" value="FBOX"/>
    <property type="match status" value="1"/>
</dbReference>
<dbReference type="Pfam" id="PF23635">
    <property type="entry name" value="Beta-prop_AT5G49610-like"/>
    <property type="match status" value="1"/>
</dbReference>
<protein>
    <recommendedName>
        <fullName evidence="2">F-box domain-containing protein</fullName>
    </recommendedName>
</protein>
<dbReference type="SUPFAM" id="SSF81383">
    <property type="entry name" value="F-box domain"/>
    <property type="match status" value="1"/>
</dbReference>
<dbReference type="InterPro" id="IPR001810">
    <property type="entry name" value="F-box_dom"/>
</dbReference>
<evidence type="ECO:0000259" key="2">
    <source>
        <dbReference type="PROSITE" id="PS50181"/>
    </source>
</evidence>
<sequence length="583" mass="64843">MELMPEEPVEEILLRVPPDEPAYLVRAALVCRPWRRILSDRGFLRRYRAFHRTPPLLGYLHNLSPRHTDRIPRFVRTSTTSPFSPPALGCDLWWALDCRHSRVLIYTVNPDHLVVWDPLTGDQQHLSMPAYPGGHMYNGAVLCAKHGDGGCDHLDCGHGGSFVVVYVDVDTDHVVRASAYSSETRAWGATTSVHVDDFFEDRTSLLADGALHFALEGDRSILKYDQSGHRLSVIGTPGDFAGMVMMEAEDGGLGFVAVLDGCIYLWTQQHQEAGTTRWAQHRAIELETVLPRRYRSQSGEVIGFAEGTNAVFINRDEGVFVLDLKSRQVRMISLIRADRHRRENGMRRAIGSIALRYRWQKARPRGKEAVGTKRRMSKSSLYKCSPELAEPAAEALGPRRDDAAPRIADEARGVTRREEEEDLLHQLAHQRRWLPAWRRHLAVRGMGRCGVGNGEAERWAKESVTGPQCCFAWIHVTGSSVFTRSDRIIGWIRLSEPTNTFTGSEDAGPVVGWGHPALGLPELETNPSRPGKEATTNGGSPARRTDGRRFLLLLFARTPPMTASDSVALAGGDGLTQATMSAP</sequence>
<organism evidence="3 4">
    <name type="scientific">Panicum miliaceum</name>
    <name type="common">Proso millet</name>
    <name type="synonym">Broomcorn millet</name>
    <dbReference type="NCBI Taxonomy" id="4540"/>
    <lineage>
        <taxon>Eukaryota</taxon>
        <taxon>Viridiplantae</taxon>
        <taxon>Streptophyta</taxon>
        <taxon>Embryophyta</taxon>
        <taxon>Tracheophyta</taxon>
        <taxon>Spermatophyta</taxon>
        <taxon>Magnoliopsida</taxon>
        <taxon>Liliopsida</taxon>
        <taxon>Poales</taxon>
        <taxon>Poaceae</taxon>
        <taxon>PACMAD clade</taxon>
        <taxon>Panicoideae</taxon>
        <taxon>Panicodae</taxon>
        <taxon>Paniceae</taxon>
        <taxon>Panicinae</taxon>
        <taxon>Panicum</taxon>
        <taxon>Panicum sect. Panicum</taxon>
    </lineage>
</organism>
<name>A0A3L6S8T5_PANMI</name>